<name>A0A3B0Z1J8_9ZZZZ</name>
<sequence length="94" mass="10743">MKLSCKDVSFVASESLDRRLSLQERLSLKIHLLMCKACQRMVQQMKLLRAASHYFGTTEEDSSHPGQTEALSGEARTRILERLQSAEQDHTDHK</sequence>
<gene>
    <name evidence="2" type="ORF">MNBD_GAMMA15-1950</name>
</gene>
<feature type="domain" description="Putative zinc-finger" evidence="1">
    <location>
        <begin position="5"/>
        <end position="39"/>
    </location>
</feature>
<evidence type="ECO:0000313" key="2">
    <source>
        <dbReference type="EMBL" id="VAW75164.1"/>
    </source>
</evidence>
<protein>
    <recommendedName>
        <fullName evidence="1">Putative zinc-finger domain-containing protein</fullName>
    </recommendedName>
</protein>
<reference evidence="2" key="1">
    <citation type="submission" date="2018-06" db="EMBL/GenBank/DDBJ databases">
        <authorList>
            <person name="Zhirakovskaya E."/>
        </authorList>
    </citation>
    <scope>NUCLEOTIDE SEQUENCE</scope>
</reference>
<accession>A0A3B0Z1J8</accession>
<organism evidence="2">
    <name type="scientific">hydrothermal vent metagenome</name>
    <dbReference type="NCBI Taxonomy" id="652676"/>
    <lineage>
        <taxon>unclassified sequences</taxon>
        <taxon>metagenomes</taxon>
        <taxon>ecological metagenomes</taxon>
    </lineage>
</organism>
<evidence type="ECO:0000259" key="1">
    <source>
        <dbReference type="Pfam" id="PF13490"/>
    </source>
</evidence>
<dbReference type="AlphaFoldDB" id="A0A3B0Z1J8"/>
<proteinExistence type="predicted"/>
<dbReference type="Pfam" id="PF13490">
    <property type="entry name" value="zf-HC2"/>
    <property type="match status" value="1"/>
</dbReference>
<dbReference type="EMBL" id="UOFN01000046">
    <property type="protein sequence ID" value="VAW75164.1"/>
    <property type="molecule type" value="Genomic_DNA"/>
</dbReference>
<dbReference type="InterPro" id="IPR027383">
    <property type="entry name" value="Znf_put"/>
</dbReference>